<evidence type="ECO:0000256" key="2">
    <source>
        <dbReference type="ARBA" id="ARBA00023315"/>
    </source>
</evidence>
<dbReference type="GO" id="GO:0016747">
    <property type="term" value="F:acyltransferase activity, transferring groups other than amino-acyl groups"/>
    <property type="evidence" value="ECO:0007669"/>
    <property type="project" value="InterPro"/>
</dbReference>
<evidence type="ECO:0000256" key="1">
    <source>
        <dbReference type="ARBA" id="ARBA00022679"/>
    </source>
</evidence>
<protein>
    <submittedName>
        <fullName evidence="4">GNAT family N-acetyltransferase</fullName>
    </submittedName>
</protein>
<dbReference type="InterPro" id="IPR050832">
    <property type="entry name" value="Bact_Acetyltransf"/>
</dbReference>
<comment type="caution">
    <text evidence="4">The sequence shown here is derived from an EMBL/GenBank/DDBJ whole genome shotgun (WGS) entry which is preliminary data.</text>
</comment>
<sequence length="176" mass="19642">MIGEVSMIQEWNAEQIRQHRRDFALLLRDAVEGGSSIGFVVPLPEAEVQEYWRSVEEAVASGHKRLLVALDEGRVVGTVQLNLETRTNGNHRAEVAKLIVLTTHRRRGLGKALLDTVEALARKLGRSTLFLDTVLGDQAERLYRFAGYSFVGSIPAYARNIHGVLEANAIYYKLLS</sequence>
<gene>
    <name evidence="4" type="ORF">DC3_48440</name>
</gene>
<dbReference type="Gene3D" id="3.40.630.30">
    <property type="match status" value="1"/>
</dbReference>
<keyword evidence="5" id="KW-1185">Reference proteome</keyword>
<dbReference type="InterPro" id="IPR016181">
    <property type="entry name" value="Acyl_CoA_acyltransferase"/>
</dbReference>
<dbReference type="OrthoDB" id="3389160at2"/>
<dbReference type="AlphaFoldDB" id="A0A511N8N7"/>
<feature type="domain" description="N-acetyltransferase" evidence="3">
    <location>
        <begin position="25"/>
        <end position="176"/>
    </location>
</feature>
<evidence type="ECO:0000259" key="3">
    <source>
        <dbReference type="PROSITE" id="PS51186"/>
    </source>
</evidence>
<proteinExistence type="predicted"/>
<keyword evidence="2" id="KW-0012">Acyltransferase</keyword>
<evidence type="ECO:0000313" key="4">
    <source>
        <dbReference type="EMBL" id="GEM49209.1"/>
    </source>
</evidence>
<dbReference type="CDD" id="cd04301">
    <property type="entry name" value="NAT_SF"/>
    <property type="match status" value="1"/>
</dbReference>
<dbReference type="SUPFAM" id="SSF55729">
    <property type="entry name" value="Acyl-CoA N-acyltransferases (Nat)"/>
    <property type="match status" value="1"/>
</dbReference>
<dbReference type="InterPro" id="IPR000182">
    <property type="entry name" value="GNAT_dom"/>
</dbReference>
<reference evidence="4 5" key="1">
    <citation type="submission" date="2019-07" db="EMBL/GenBank/DDBJ databases">
        <title>Whole genome shotgun sequence of Deinococcus cellulosilyticus NBRC 106333.</title>
        <authorList>
            <person name="Hosoyama A."/>
            <person name="Uohara A."/>
            <person name="Ohji S."/>
            <person name="Ichikawa N."/>
        </authorList>
    </citation>
    <scope>NUCLEOTIDE SEQUENCE [LARGE SCALE GENOMIC DNA]</scope>
    <source>
        <strain evidence="4 5">NBRC 106333</strain>
    </source>
</reference>
<evidence type="ECO:0000313" key="5">
    <source>
        <dbReference type="Proteomes" id="UP000321306"/>
    </source>
</evidence>
<dbReference type="Proteomes" id="UP000321306">
    <property type="component" value="Unassembled WGS sequence"/>
</dbReference>
<dbReference type="EMBL" id="BJXB01000030">
    <property type="protein sequence ID" value="GEM49209.1"/>
    <property type="molecule type" value="Genomic_DNA"/>
</dbReference>
<dbReference type="RefSeq" id="WP_146889328.1">
    <property type="nucleotide sequence ID" value="NZ_BJXB01000030.1"/>
</dbReference>
<dbReference type="PROSITE" id="PS51186">
    <property type="entry name" value="GNAT"/>
    <property type="match status" value="1"/>
</dbReference>
<keyword evidence="1 4" id="KW-0808">Transferase</keyword>
<organism evidence="4 5">
    <name type="scientific">Deinococcus cellulosilyticus (strain DSM 18568 / NBRC 106333 / KACC 11606 / 5516J-15)</name>
    <dbReference type="NCBI Taxonomy" id="1223518"/>
    <lineage>
        <taxon>Bacteria</taxon>
        <taxon>Thermotogati</taxon>
        <taxon>Deinococcota</taxon>
        <taxon>Deinococci</taxon>
        <taxon>Deinococcales</taxon>
        <taxon>Deinococcaceae</taxon>
        <taxon>Deinococcus</taxon>
    </lineage>
</organism>
<name>A0A511N8N7_DEIC1</name>
<dbReference type="PANTHER" id="PTHR43877">
    <property type="entry name" value="AMINOALKYLPHOSPHONATE N-ACETYLTRANSFERASE-RELATED-RELATED"/>
    <property type="match status" value="1"/>
</dbReference>
<dbReference type="Pfam" id="PF00583">
    <property type="entry name" value="Acetyltransf_1"/>
    <property type="match status" value="1"/>
</dbReference>
<accession>A0A511N8N7</accession>